<evidence type="ECO:0000313" key="5">
    <source>
        <dbReference type="Proteomes" id="UP001152797"/>
    </source>
</evidence>
<dbReference type="AlphaFoldDB" id="A0A9P1D8D5"/>
<reference evidence="2" key="1">
    <citation type="submission" date="2022-10" db="EMBL/GenBank/DDBJ databases">
        <authorList>
            <person name="Chen Y."/>
            <person name="Dougan E. K."/>
            <person name="Chan C."/>
            <person name="Rhodes N."/>
            <person name="Thang M."/>
        </authorList>
    </citation>
    <scope>NUCLEOTIDE SEQUENCE</scope>
</reference>
<keyword evidence="4" id="KW-0378">Hydrolase</keyword>
<dbReference type="EMBL" id="CAMXCT010003668">
    <property type="protein sequence ID" value="CAI4005660.1"/>
    <property type="molecule type" value="Genomic_DNA"/>
</dbReference>
<proteinExistence type="predicted"/>
<comment type="caution">
    <text evidence="2">The sequence shown here is derived from an EMBL/GenBank/DDBJ whole genome shotgun (WGS) entry which is preliminary data.</text>
</comment>
<evidence type="ECO:0000313" key="4">
    <source>
        <dbReference type="EMBL" id="CAL4792972.1"/>
    </source>
</evidence>
<sequence length="348" mass="37715">MAEESYDIYVKNTFLVFEPAARAKTEGRRLRAASCPAKWRVHTLGSVVPVATMRRTSQMTDADLLVEKTSFAQSTSSTMASCESRSDAESTESSAVVAHSADAVDGEETAEELEMHRKINRQLSAGSTPAAILHVVERNLNNMNGINLSTAFHRLSRCRQGFNGFNGSQGKVLAAMLQLAEAKATQELHCGDGTLPANCCTIIAWSCAMLKVFSGPLFSMLIAVVELSGSACEVYEVSNLLWACVQYQKAAFHADPVGLVGLSSPPAFVAADYNSLACILCGCFAHGQLDGIKTSVLVSAFTSTAAVIQQSEFKRMLLNNFRDVLRRRLTELSELQRKLVFGPKRMSA</sequence>
<evidence type="ECO:0000256" key="1">
    <source>
        <dbReference type="SAM" id="MobiDB-lite"/>
    </source>
</evidence>
<feature type="region of interest" description="Disordered" evidence="1">
    <location>
        <begin position="76"/>
        <end position="110"/>
    </location>
</feature>
<keyword evidence="4" id="KW-0645">Protease</keyword>
<feature type="compositionally biased region" description="Low complexity" evidence="1">
    <location>
        <begin position="93"/>
        <end position="103"/>
    </location>
</feature>
<dbReference type="EMBL" id="CAMXCT020003668">
    <property type="protein sequence ID" value="CAL1159035.1"/>
    <property type="molecule type" value="Genomic_DNA"/>
</dbReference>
<reference evidence="3" key="2">
    <citation type="submission" date="2024-04" db="EMBL/GenBank/DDBJ databases">
        <authorList>
            <person name="Chen Y."/>
            <person name="Shah S."/>
            <person name="Dougan E. K."/>
            <person name="Thang M."/>
            <person name="Chan C."/>
        </authorList>
    </citation>
    <scope>NUCLEOTIDE SEQUENCE [LARGE SCALE GENOMIC DNA]</scope>
</reference>
<dbReference type="EMBL" id="CAMXCT030003668">
    <property type="protein sequence ID" value="CAL4792972.1"/>
    <property type="molecule type" value="Genomic_DNA"/>
</dbReference>
<keyword evidence="5" id="KW-1185">Reference proteome</keyword>
<organism evidence="2">
    <name type="scientific">Cladocopium goreaui</name>
    <dbReference type="NCBI Taxonomy" id="2562237"/>
    <lineage>
        <taxon>Eukaryota</taxon>
        <taxon>Sar</taxon>
        <taxon>Alveolata</taxon>
        <taxon>Dinophyceae</taxon>
        <taxon>Suessiales</taxon>
        <taxon>Symbiodiniaceae</taxon>
        <taxon>Cladocopium</taxon>
    </lineage>
</organism>
<evidence type="ECO:0000313" key="3">
    <source>
        <dbReference type="EMBL" id="CAL1159035.1"/>
    </source>
</evidence>
<gene>
    <name evidence="2" type="ORF">C1SCF055_LOCUS31368</name>
</gene>
<protein>
    <submittedName>
        <fullName evidence="4">Calpain-type cysteine protease DEK1</fullName>
    </submittedName>
</protein>
<name>A0A9P1D8D5_9DINO</name>
<dbReference type="GO" id="GO:0008233">
    <property type="term" value="F:peptidase activity"/>
    <property type="evidence" value="ECO:0007669"/>
    <property type="project" value="UniProtKB-KW"/>
</dbReference>
<dbReference type="GO" id="GO:0006508">
    <property type="term" value="P:proteolysis"/>
    <property type="evidence" value="ECO:0007669"/>
    <property type="project" value="UniProtKB-KW"/>
</dbReference>
<accession>A0A9P1D8D5</accession>
<evidence type="ECO:0000313" key="2">
    <source>
        <dbReference type="EMBL" id="CAI4005660.1"/>
    </source>
</evidence>
<dbReference type="Proteomes" id="UP001152797">
    <property type="component" value="Unassembled WGS sequence"/>
</dbReference>